<gene>
    <name evidence="1" type="ORF">EZS28_052249</name>
</gene>
<organism evidence="1 2">
    <name type="scientific">Streblomastix strix</name>
    <dbReference type="NCBI Taxonomy" id="222440"/>
    <lineage>
        <taxon>Eukaryota</taxon>
        <taxon>Metamonada</taxon>
        <taxon>Preaxostyla</taxon>
        <taxon>Oxymonadida</taxon>
        <taxon>Streblomastigidae</taxon>
        <taxon>Streblomastix</taxon>
    </lineage>
</organism>
<dbReference type="Gene3D" id="1.25.10.10">
    <property type="entry name" value="Leucine-rich Repeat Variant"/>
    <property type="match status" value="1"/>
</dbReference>
<dbReference type="SUPFAM" id="SSF48371">
    <property type="entry name" value="ARM repeat"/>
    <property type="match status" value="1"/>
</dbReference>
<sequence length="242" mass="27757">MISWQQWCEDLSKPIGVVCGQDGQIDSQRQIEICKYMIGMFKDSKKNDELRKLCILSGAAKALLNIFQNLKLKDIKLEHSEAFSKLTFTDNNEILQLLFNLDSFKCLLNLLNHSNSDIQLYGIQSIFNIQFGGSKQTSITEVHPYFDAIASVGGIDKIFEFMNRNNTTKNCKDLSAITIGYFYRARKIENVWMRIRIISYLKSIIYDKNNQLNGNEIWALKYLSQNLVNNAEIVIGGFMIPS</sequence>
<dbReference type="AlphaFoldDB" id="A0A5J4SG19"/>
<comment type="caution">
    <text evidence="1">The sequence shown here is derived from an EMBL/GenBank/DDBJ whole genome shotgun (WGS) entry which is preliminary data.</text>
</comment>
<evidence type="ECO:0000313" key="2">
    <source>
        <dbReference type="Proteomes" id="UP000324800"/>
    </source>
</evidence>
<dbReference type="InterPro" id="IPR016024">
    <property type="entry name" value="ARM-type_fold"/>
</dbReference>
<accession>A0A5J4SG19</accession>
<proteinExistence type="predicted"/>
<dbReference type="Proteomes" id="UP000324800">
    <property type="component" value="Unassembled WGS sequence"/>
</dbReference>
<protein>
    <submittedName>
        <fullName evidence="1">Uncharacterized protein</fullName>
    </submittedName>
</protein>
<dbReference type="InterPro" id="IPR011989">
    <property type="entry name" value="ARM-like"/>
</dbReference>
<dbReference type="EMBL" id="SNRW01040394">
    <property type="protein sequence ID" value="KAA6344325.1"/>
    <property type="molecule type" value="Genomic_DNA"/>
</dbReference>
<reference evidence="1 2" key="1">
    <citation type="submission" date="2019-03" db="EMBL/GenBank/DDBJ databases">
        <title>Single cell metagenomics reveals metabolic interactions within the superorganism composed of flagellate Streblomastix strix and complex community of Bacteroidetes bacteria on its surface.</title>
        <authorList>
            <person name="Treitli S.C."/>
            <person name="Kolisko M."/>
            <person name="Husnik F."/>
            <person name="Keeling P."/>
            <person name="Hampl V."/>
        </authorList>
    </citation>
    <scope>NUCLEOTIDE SEQUENCE [LARGE SCALE GENOMIC DNA]</scope>
    <source>
        <strain evidence="1">ST1C</strain>
    </source>
</reference>
<evidence type="ECO:0000313" key="1">
    <source>
        <dbReference type="EMBL" id="KAA6344325.1"/>
    </source>
</evidence>
<name>A0A5J4SG19_9EUKA</name>